<dbReference type="GO" id="GO:0005524">
    <property type="term" value="F:ATP binding"/>
    <property type="evidence" value="ECO:0007669"/>
    <property type="project" value="UniProtKB-UniRule"/>
</dbReference>
<comment type="caution">
    <text evidence="14">The sequence shown here is derived from an EMBL/GenBank/DDBJ whole genome shotgun (WGS) entry which is preliminary data.</text>
</comment>
<dbReference type="HAMAP" id="MF_00377">
    <property type="entry name" value="DnaA_bact"/>
    <property type="match status" value="1"/>
</dbReference>
<dbReference type="PRINTS" id="PR00051">
    <property type="entry name" value="DNAA"/>
</dbReference>
<gene>
    <name evidence="8 14" type="primary">dnaA</name>
    <name evidence="14" type="ORF">E6K80_05930</name>
</gene>
<dbReference type="AlphaFoldDB" id="A0A538U5Z0"/>
<evidence type="ECO:0000259" key="12">
    <source>
        <dbReference type="SMART" id="SM00382"/>
    </source>
</evidence>
<protein>
    <recommendedName>
        <fullName evidence="8 9">Chromosomal replication initiator protein DnaA</fullName>
    </recommendedName>
</protein>
<dbReference type="FunFam" id="3.40.50.300:FF:000668">
    <property type="entry name" value="Chromosomal replication initiator protein DnaA"/>
    <property type="match status" value="1"/>
</dbReference>
<dbReference type="Pfam" id="PF00308">
    <property type="entry name" value="Bac_DnaA"/>
    <property type="match status" value="1"/>
</dbReference>
<dbReference type="GO" id="GO:0005886">
    <property type="term" value="C:plasma membrane"/>
    <property type="evidence" value="ECO:0007669"/>
    <property type="project" value="TreeGrafter"/>
</dbReference>
<dbReference type="PANTHER" id="PTHR30050:SF2">
    <property type="entry name" value="CHROMOSOMAL REPLICATION INITIATOR PROTEIN DNAA"/>
    <property type="match status" value="1"/>
</dbReference>
<comment type="function">
    <text evidence="8 10">Plays an essential role in the initiation and regulation of chromosomal replication. ATP-DnaA binds to the origin of replication (oriC) to initiate formation of the DNA replication initiation complex once per cell cycle. Binds the DnaA box (a 9 base pair repeat at the origin) and separates the double-stranded (ds)DNA. Forms a right-handed helical filament on oriC DNA; dsDNA binds to the exterior of the filament while single-stranded (ss)DNA is stabiized in the filament's interior. The ATP-DnaA-oriC complex binds and stabilizes one strand of the AT-rich DNA unwinding element (DUE), permitting loading of DNA polymerase. After initiation quickly degrades to an ADP-DnaA complex that is not apt for DNA replication. Binds acidic phospholipids.</text>
</comment>
<feature type="binding site" evidence="8">
    <location>
        <position position="263"/>
    </location>
    <ligand>
        <name>ATP</name>
        <dbReference type="ChEBI" id="CHEBI:30616"/>
    </ligand>
</feature>
<dbReference type="GO" id="GO:0006270">
    <property type="term" value="P:DNA replication initiation"/>
    <property type="evidence" value="ECO:0007669"/>
    <property type="project" value="UniProtKB-UniRule"/>
</dbReference>
<evidence type="ECO:0000256" key="2">
    <source>
        <dbReference type="ARBA" id="ARBA00022490"/>
    </source>
</evidence>
<keyword evidence="3 8" id="KW-0235">DNA replication</keyword>
<comment type="caution">
    <text evidence="8">Lacks conserved residue(s) required for the propagation of feature annotation.</text>
</comment>
<dbReference type="InterPro" id="IPR038454">
    <property type="entry name" value="DnaA_N_sf"/>
</dbReference>
<evidence type="ECO:0000256" key="8">
    <source>
        <dbReference type="HAMAP-Rule" id="MF_00377"/>
    </source>
</evidence>
<feature type="binding site" evidence="8">
    <location>
        <position position="260"/>
    </location>
    <ligand>
        <name>ATP</name>
        <dbReference type="ChEBI" id="CHEBI:30616"/>
    </ligand>
</feature>
<evidence type="ECO:0000256" key="11">
    <source>
        <dbReference type="RuleBase" id="RU004227"/>
    </source>
</evidence>
<keyword evidence="6 8" id="KW-0446">Lipid-binding</keyword>
<dbReference type="InterPro" id="IPR010921">
    <property type="entry name" value="Trp_repressor/repl_initiator"/>
</dbReference>
<dbReference type="SUPFAM" id="SSF52540">
    <property type="entry name" value="P-loop containing nucleoside triphosphate hydrolases"/>
    <property type="match status" value="1"/>
</dbReference>
<dbReference type="InterPro" id="IPR020591">
    <property type="entry name" value="Chromosome_initiator_DnaA-like"/>
</dbReference>
<dbReference type="EMBL" id="VBPA01000133">
    <property type="protein sequence ID" value="TMQ71306.1"/>
    <property type="molecule type" value="Genomic_DNA"/>
</dbReference>
<feature type="region of interest" description="Domain I, interacts with DnaA modulators" evidence="8">
    <location>
        <begin position="1"/>
        <end position="208"/>
    </location>
</feature>
<feature type="domain" description="AAA+ ATPase" evidence="12">
    <location>
        <begin position="249"/>
        <end position="380"/>
    </location>
</feature>
<dbReference type="GO" id="GO:0008289">
    <property type="term" value="F:lipid binding"/>
    <property type="evidence" value="ECO:0007669"/>
    <property type="project" value="UniProtKB-KW"/>
</dbReference>
<dbReference type="SMART" id="SM00382">
    <property type="entry name" value="AAA"/>
    <property type="match status" value="1"/>
</dbReference>
<dbReference type="InterPro" id="IPR024633">
    <property type="entry name" value="DnaA_N_dom"/>
</dbReference>
<evidence type="ECO:0000259" key="13">
    <source>
        <dbReference type="SMART" id="SM00760"/>
    </source>
</evidence>
<evidence type="ECO:0000256" key="10">
    <source>
        <dbReference type="RuleBase" id="RU000577"/>
    </source>
</evidence>
<dbReference type="CDD" id="cd00009">
    <property type="entry name" value="AAA"/>
    <property type="match status" value="1"/>
</dbReference>
<dbReference type="GO" id="GO:0003688">
    <property type="term" value="F:DNA replication origin binding"/>
    <property type="evidence" value="ECO:0007669"/>
    <property type="project" value="UniProtKB-UniRule"/>
</dbReference>
<evidence type="ECO:0000256" key="7">
    <source>
        <dbReference type="ARBA" id="ARBA00023125"/>
    </source>
</evidence>
<evidence type="ECO:0000256" key="9">
    <source>
        <dbReference type="NCBIfam" id="TIGR00362"/>
    </source>
</evidence>
<comment type="subunit">
    <text evidence="8">Oligomerizes as a right-handed, spiral filament on DNA at oriC.</text>
</comment>
<name>A0A538U5Z0_UNCEI</name>
<comment type="domain">
    <text evidence="8">Domain I is involved in oligomerization and binding regulators, domain II is flexibile and of varying length in different bacteria, domain III forms the AAA+ region, while domain IV binds dsDNA.</text>
</comment>
<evidence type="ECO:0000313" key="14">
    <source>
        <dbReference type="EMBL" id="TMQ71306.1"/>
    </source>
</evidence>
<dbReference type="Pfam" id="PF08299">
    <property type="entry name" value="Bac_DnaA_C"/>
    <property type="match status" value="1"/>
</dbReference>
<keyword evidence="7 8" id="KW-0238">DNA-binding</keyword>
<evidence type="ECO:0000256" key="5">
    <source>
        <dbReference type="ARBA" id="ARBA00022840"/>
    </source>
</evidence>
<evidence type="ECO:0000256" key="4">
    <source>
        <dbReference type="ARBA" id="ARBA00022741"/>
    </source>
</evidence>
<evidence type="ECO:0000256" key="6">
    <source>
        <dbReference type="ARBA" id="ARBA00023121"/>
    </source>
</evidence>
<dbReference type="InterPro" id="IPR013317">
    <property type="entry name" value="DnaA_dom"/>
</dbReference>
<dbReference type="InterPro" id="IPR001957">
    <property type="entry name" value="Chromosome_initiator_DnaA"/>
</dbReference>
<dbReference type="SMART" id="SM00760">
    <property type="entry name" value="Bac_DnaA_C"/>
    <property type="match status" value="1"/>
</dbReference>
<dbReference type="Gene3D" id="1.10.8.60">
    <property type="match status" value="1"/>
</dbReference>
<dbReference type="SUPFAM" id="SSF48295">
    <property type="entry name" value="TrpR-like"/>
    <property type="match status" value="1"/>
</dbReference>
<sequence>MGNDRRTPLHDFRPELASLFAHDVENPWKKGGSKARSRLRISHLRHPNRLLVSAIPAFHIRLPAPPSAERDRLPVLAANARQMHGTSKQGSLTKMASQSTQLEETSRLWGEILGAVQGRLGSQQTFETWFKPIQPIRLGPHAVELEVPNSFFVDWIHQHHLSALREVVAEVLGEDREIRLSTRSHRDHAATANRGAVLELKPEVERRPPTPPRDILLHPRYTFSNFVVGSSNQFTHAACRAVSERPGRAYNPLFIFAGSGLGKTHLLHAIGHAVLAARSDARVSYVSAERFTNEMIYAIQHAQTLAFRNKYRNVDLLLIDDIQFLAGKESTQEEFFYTFNTLRDAHKQIVVTSDKPPKDIPKLEERLISRFNQGLVTDIKQPDLETRLAILRKRCEEEGDGIRLADDVLLLLADRIRSNIRDLEGCLVRVLALGSLMHQEISLPMVEEILEHYVHPEPDQLAPERILATVAETFGVKIEALCGRRRTHSVVQPRQVAMYLLRQFTELSLAEVGALFGGRDHTTVIYACERIAERLNVDPSFSDKVNGLISTLES</sequence>
<dbReference type="Gene3D" id="3.40.50.300">
    <property type="entry name" value="P-loop containing nucleotide triphosphate hydrolases"/>
    <property type="match status" value="1"/>
</dbReference>
<evidence type="ECO:0000256" key="1">
    <source>
        <dbReference type="ARBA" id="ARBA00006583"/>
    </source>
</evidence>
<keyword evidence="2 8" id="KW-0963">Cytoplasm</keyword>
<evidence type="ECO:0000313" key="15">
    <source>
        <dbReference type="Proteomes" id="UP000319836"/>
    </source>
</evidence>
<dbReference type="CDD" id="cd06571">
    <property type="entry name" value="Bac_DnaA_C"/>
    <property type="match status" value="1"/>
</dbReference>
<dbReference type="InterPro" id="IPR003593">
    <property type="entry name" value="AAA+_ATPase"/>
</dbReference>
<proteinExistence type="inferred from homology"/>
<evidence type="ECO:0000256" key="3">
    <source>
        <dbReference type="ARBA" id="ARBA00022705"/>
    </source>
</evidence>
<dbReference type="PANTHER" id="PTHR30050">
    <property type="entry name" value="CHROMOSOMAL REPLICATION INITIATOR PROTEIN DNAA"/>
    <property type="match status" value="1"/>
</dbReference>
<feature type="binding site" evidence="8">
    <location>
        <position position="262"/>
    </location>
    <ligand>
        <name>ATP</name>
        <dbReference type="ChEBI" id="CHEBI:30616"/>
    </ligand>
</feature>
<keyword evidence="4 8" id="KW-0547">Nucleotide-binding</keyword>
<dbReference type="Gene3D" id="3.30.300.180">
    <property type="match status" value="1"/>
</dbReference>
<dbReference type="GO" id="GO:0006275">
    <property type="term" value="P:regulation of DNA replication"/>
    <property type="evidence" value="ECO:0007669"/>
    <property type="project" value="UniProtKB-UniRule"/>
</dbReference>
<dbReference type="NCBIfam" id="TIGR00362">
    <property type="entry name" value="DnaA"/>
    <property type="match status" value="1"/>
</dbReference>
<dbReference type="GO" id="GO:0005737">
    <property type="term" value="C:cytoplasm"/>
    <property type="evidence" value="ECO:0007669"/>
    <property type="project" value="UniProtKB-SubCell"/>
</dbReference>
<dbReference type="InterPro" id="IPR013159">
    <property type="entry name" value="DnaA_C"/>
</dbReference>
<feature type="binding site" evidence="8">
    <location>
        <position position="264"/>
    </location>
    <ligand>
        <name>ATP</name>
        <dbReference type="ChEBI" id="CHEBI:30616"/>
    </ligand>
</feature>
<feature type="domain" description="Chromosomal replication initiator DnaA C-terminal" evidence="13">
    <location>
        <begin position="462"/>
        <end position="531"/>
    </location>
</feature>
<dbReference type="Gene3D" id="1.10.1750.10">
    <property type="match status" value="1"/>
</dbReference>
<comment type="similarity">
    <text evidence="1 8 11">Belongs to the DnaA family.</text>
</comment>
<keyword evidence="5 8" id="KW-0067">ATP-binding</keyword>
<dbReference type="InterPro" id="IPR027417">
    <property type="entry name" value="P-loop_NTPase"/>
</dbReference>
<feature type="region of interest" description="Domain IV, binds dsDNA" evidence="8">
    <location>
        <begin position="435"/>
        <end position="554"/>
    </location>
</feature>
<accession>A0A538U5Z0</accession>
<dbReference type="Pfam" id="PF11638">
    <property type="entry name" value="DnaA_N"/>
    <property type="match status" value="1"/>
</dbReference>
<comment type="subcellular location">
    <subcellularLocation>
        <location evidence="8">Cytoplasm</location>
    </subcellularLocation>
</comment>
<dbReference type="Proteomes" id="UP000319836">
    <property type="component" value="Unassembled WGS sequence"/>
</dbReference>
<reference evidence="14 15" key="1">
    <citation type="journal article" date="2019" name="Nat. Microbiol.">
        <title>Mediterranean grassland soil C-N compound turnover is dependent on rainfall and depth, and is mediated by genomically divergent microorganisms.</title>
        <authorList>
            <person name="Diamond S."/>
            <person name="Andeer P.F."/>
            <person name="Li Z."/>
            <person name="Crits-Christoph A."/>
            <person name="Burstein D."/>
            <person name="Anantharaman K."/>
            <person name="Lane K.R."/>
            <person name="Thomas B.C."/>
            <person name="Pan C."/>
            <person name="Northen T.R."/>
            <person name="Banfield J.F."/>
        </authorList>
    </citation>
    <scope>NUCLEOTIDE SEQUENCE [LARGE SCALE GENOMIC DNA]</scope>
    <source>
        <strain evidence="14">WS_10</strain>
    </source>
</reference>
<organism evidence="14 15">
    <name type="scientific">Eiseniibacteriota bacterium</name>
    <dbReference type="NCBI Taxonomy" id="2212470"/>
    <lineage>
        <taxon>Bacteria</taxon>
        <taxon>Candidatus Eiseniibacteriota</taxon>
    </lineage>
</organism>